<dbReference type="EMBL" id="CAUOFW020000947">
    <property type="protein sequence ID" value="CAK9139203.1"/>
    <property type="molecule type" value="Genomic_DNA"/>
</dbReference>
<protein>
    <submittedName>
        <fullName evidence="1">Uncharacterized protein</fullName>
    </submittedName>
</protein>
<feature type="non-terminal residue" evidence="1">
    <location>
        <position position="1"/>
    </location>
</feature>
<gene>
    <name evidence="1" type="ORF">ILEXP_LOCUS6590</name>
</gene>
<proteinExistence type="predicted"/>
<dbReference type="Proteomes" id="UP001642360">
    <property type="component" value="Unassembled WGS sequence"/>
</dbReference>
<keyword evidence="2" id="KW-1185">Reference proteome</keyword>
<dbReference type="AlphaFoldDB" id="A0ABC8R2G6"/>
<evidence type="ECO:0000313" key="1">
    <source>
        <dbReference type="EMBL" id="CAK9139203.1"/>
    </source>
</evidence>
<sequence length="73" mass="8448">ISKAMSTKHHKHGRRQELVNIPIDTTNSKDTLGHILISRPYDRLPSGQIIRAIGLQWEELYDKICDTTTFPYK</sequence>
<reference evidence="1 2" key="1">
    <citation type="submission" date="2024-02" db="EMBL/GenBank/DDBJ databases">
        <authorList>
            <person name="Vignale AGUSTIN F."/>
            <person name="Sosa J E."/>
            <person name="Modenutti C."/>
        </authorList>
    </citation>
    <scope>NUCLEOTIDE SEQUENCE [LARGE SCALE GENOMIC DNA]</scope>
</reference>
<comment type="caution">
    <text evidence="1">The sequence shown here is derived from an EMBL/GenBank/DDBJ whole genome shotgun (WGS) entry which is preliminary data.</text>
</comment>
<name>A0ABC8R2G6_9AQUA</name>
<evidence type="ECO:0000313" key="2">
    <source>
        <dbReference type="Proteomes" id="UP001642360"/>
    </source>
</evidence>
<organism evidence="1 2">
    <name type="scientific">Ilex paraguariensis</name>
    <name type="common">yerba mate</name>
    <dbReference type="NCBI Taxonomy" id="185542"/>
    <lineage>
        <taxon>Eukaryota</taxon>
        <taxon>Viridiplantae</taxon>
        <taxon>Streptophyta</taxon>
        <taxon>Embryophyta</taxon>
        <taxon>Tracheophyta</taxon>
        <taxon>Spermatophyta</taxon>
        <taxon>Magnoliopsida</taxon>
        <taxon>eudicotyledons</taxon>
        <taxon>Gunneridae</taxon>
        <taxon>Pentapetalae</taxon>
        <taxon>asterids</taxon>
        <taxon>campanulids</taxon>
        <taxon>Aquifoliales</taxon>
        <taxon>Aquifoliaceae</taxon>
        <taxon>Ilex</taxon>
    </lineage>
</organism>
<accession>A0ABC8R2G6</accession>